<dbReference type="PANTHER" id="PTHR47894:SF4">
    <property type="entry name" value="HTH-TYPE TRANSCRIPTIONAL REGULATOR GADX"/>
    <property type="match status" value="1"/>
</dbReference>
<dbReference type="SUPFAM" id="SSF46689">
    <property type="entry name" value="Homeodomain-like"/>
    <property type="match status" value="1"/>
</dbReference>
<name>A0ABT6B1D4_9BURK</name>
<dbReference type="InterPro" id="IPR018060">
    <property type="entry name" value="HTH_AraC"/>
</dbReference>
<feature type="domain" description="HTH araC/xylS-type" evidence="4">
    <location>
        <begin position="232"/>
        <end position="330"/>
    </location>
</feature>
<accession>A0ABT6B1D4</accession>
<evidence type="ECO:0000256" key="3">
    <source>
        <dbReference type="ARBA" id="ARBA00023163"/>
    </source>
</evidence>
<dbReference type="PANTHER" id="PTHR47894">
    <property type="entry name" value="HTH-TYPE TRANSCRIPTIONAL REGULATOR GADX"/>
    <property type="match status" value="1"/>
</dbReference>
<protein>
    <submittedName>
        <fullName evidence="5">AraC family transcriptional regulator</fullName>
    </submittedName>
</protein>
<dbReference type="EMBL" id="JARJLM010000620">
    <property type="protein sequence ID" value="MDF3838697.1"/>
    <property type="molecule type" value="Genomic_DNA"/>
</dbReference>
<evidence type="ECO:0000256" key="1">
    <source>
        <dbReference type="ARBA" id="ARBA00023015"/>
    </source>
</evidence>
<dbReference type="InterPro" id="IPR009057">
    <property type="entry name" value="Homeodomain-like_sf"/>
</dbReference>
<keyword evidence="3" id="KW-0804">Transcription</keyword>
<keyword evidence="2" id="KW-0238">DNA-binding</keyword>
<gene>
    <name evidence="5" type="ORF">P3W85_38045</name>
</gene>
<comment type="caution">
    <text evidence="5">The sequence shown here is derived from an EMBL/GenBank/DDBJ whole genome shotgun (WGS) entry which is preliminary data.</text>
</comment>
<organism evidence="5 6">
    <name type="scientific">Cupriavidus basilensis</name>
    <dbReference type="NCBI Taxonomy" id="68895"/>
    <lineage>
        <taxon>Bacteria</taxon>
        <taxon>Pseudomonadati</taxon>
        <taxon>Pseudomonadota</taxon>
        <taxon>Betaproteobacteria</taxon>
        <taxon>Burkholderiales</taxon>
        <taxon>Burkholderiaceae</taxon>
        <taxon>Cupriavidus</taxon>
    </lineage>
</organism>
<dbReference type="Pfam" id="PF12625">
    <property type="entry name" value="Arabinose_bd"/>
    <property type="match status" value="1"/>
</dbReference>
<keyword evidence="6" id="KW-1185">Reference proteome</keyword>
<evidence type="ECO:0000313" key="6">
    <source>
        <dbReference type="Proteomes" id="UP001216674"/>
    </source>
</evidence>
<dbReference type="SMART" id="SM00342">
    <property type="entry name" value="HTH_ARAC"/>
    <property type="match status" value="1"/>
</dbReference>
<sequence length="347" mass="38117">MAYLLRSASLTNYVDVARSVGLDPYRHLRAAGIDRSVLLDPDMRIPAEAVGRLLEASAQAAGVEDFGLRMAETRHLSNLGPLGFAVQEGPTLRKALDAMSYYLRLQNEALYMRMEETEDVVVIRQDMIGGHPGSMRQGTQLALGVLFRMLNLFLGATWKPRSVCFMHNAPASLAVYQRVFGAAIAFNQDFDGIVCLASDLDAEIPSYDPVMARQARQYLDAMLAQSNATMTDKVRKLVFALLPTGGCSVERVAQHLGVEARTVQRRLADHGESYSSILDTVRVDLATRYVDSLDRRLSEVATLLGFSSLSAFSRWFGGRFGCSVSKWRGGRPDAPVPNRQGAGSRGH</sequence>
<dbReference type="Gene3D" id="1.10.10.60">
    <property type="entry name" value="Homeodomain-like"/>
    <property type="match status" value="1"/>
</dbReference>
<dbReference type="InterPro" id="IPR032687">
    <property type="entry name" value="AraC-type_N"/>
</dbReference>
<keyword evidence="1" id="KW-0805">Transcription regulation</keyword>
<evidence type="ECO:0000259" key="4">
    <source>
        <dbReference type="PROSITE" id="PS01124"/>
    </source>
</evidence>
<evidence type="ECO:0000256" key="2">
    <source>
        <dbReference type="ARBA" id="ARBA00023125"/>
    </source>
</evidence>
<dbReference type="RefSeq" id="WP_017223878.1">
    <property type="nucleotide sequence ID" value="NZ_JARJLM010000620.1"/>
</dbReference>
<evidence type="ECO:0000313" key="5">
    <source>
        <dbReference type="EMBL" id="MDF3838697.1"/>
    </source>
</evidence>
<reference evidence="5 6" key="1">
    <citation type="submission" date="2023-03" db="EMBL/GenBank/DDBJ databases">
        <title>Draft assemblies of triclosan tolerant bacteria isolated from returned activated sludge.</title>
        <authorList>
            <person name="Van Hamelsveld S."/>
        </authorList>
    </citation>
    <scope>NUCLEOTIDE SEQUENCE [LARGE SCALE GENOMIC DNA]</scope>
    <source>
        <strain evidence="5 6">GW210010_S58</strain>
    </source>
</reference>
<dbReference type="Proteomes" id="UP001216674">
    <property type="component" value="Unassembled WGS sequence"/>
</dbReference>
<dbReference type="PROSITE" id="PS01124">
    <property type="entry name" value="HTH_ARAC_FAMILY_2"/>
    <property type="match status" value="1"/>
</dbReference>
<dbReference type="Pfam" id="PF12833">
    <property type="entry name" value="HTH_18"/>
    <property type="match status" value="1"/>
</dbReference>
<proteinExistence type="predicted"/>